<feature type="active site" description="Charge relay system" evidence="14">
    <location>
        <position position="165"/>
    </location>
</feature>
<keyword evidence="19" id="KW-1185">Reference proteome</keyword>
<dbReference type="NCBIfam" id="TIGR02037">
    <property type="entry name" value="degP_htrA_DO"/>
    <property type="match status" value="1"/>
</dbReference>
<feature type="binding site" evidence="15">
    <location>
        <position position="135"/>
    </location>
    <ligand>
        <name>substrate</name>
    </ligand>
</feature>
<dbReference type="InterPro" id="IPR001478">
    <property type="entry name" value="PDZ"/>
</dbReference>
<dbReference type="AlphaFoldDB" id="A0A4Y3TSX3"/>
<evidence type="ECO:0000256" key="16">
    <source>
        <dbReference type="SAM" id="MobiDB-lite"/>
    </source>
</evidence>
<evidence type="ECO:0000256" key="7">
    <source>
        <dbReference type="ARBA" id="ARBA00022729"/>
    </source>
</evidence>
<feature type="active site" description="Charge relay system" evidence="14">
    <location>
        <position position="135"/>
    </location>
</feature>
<protein>
    <recommendedName>
        <fullName evidence="5">Probable periplasmic serine endoprotease DegP-like</fullName>
        <ecNumber evidence="4">3.4.21.107</ecNumber>
    </recommendedName>
    <alternativeName>
        <fullName evidence="13">Protease Do</fullName>
    </alternativeName>
</protein>
<comment type="caution">
    <text evidence="18">The sequence shown here is derived from an EMBL/GenBank/DDBJ whole genome shotgun (WGS) entry which is preliminary data.</text>
</comment>
<dbReference type="CDD" id="cd10839">
    <property type="entry name" value="cpPDZ1_DegP-like"/>
    <property type="match status" value="1"/>
</dbReference>
<evidence type="ECO:0000256" key="15">
    <source>
        <dbReference type="PIRSR" id="PIRSR611782-2"/>
    </source>
</evidence>
<evidence type="ECO:0000256" key="1">
    <source>
        <dbReference type="ARBA" id="ARBA00001772"/>
    </source>
</evidence>
<organism evidence="18 19">
    <name type="scientific">Acetobacter peroxydans</name>
    <dbReference type="NCBI Taxonomy" id="104098"/>
    <lineage>
        <taxon>Bacteria</taxon>
        <taxon>Pseudomonadati</taxon>
        <taxon>Pseudomonadota</taxon>
        <taxon>Alphaproteobacteria</taxon>
        <taxon>Acetobacterales</taxon>
        <taxon>Acetobacteraceae</taxon>
        <taxon>Acetobacter</taxon>
    </lineage>
</organism>
<feature type="domain" description="PDZ" evidence="17">
    <location>
        <begin position="322"/>
        <end position="365"/>
    </location>
</feature>
<evidence type="ECO:0000256" key="2">
    <source>
        <dbReference type="ARBA" id="ARBA00004418"/>
    </source>
</evidence>
<dbReference type="GO" id="GO:0006508">
    <property type="term" value="P:proteolysis"/>
    <property type="evidence" value="ECO:0007669"/>
    <property type="project" value="UniProtKB-KW"/>
</dbReference>
<dbReference type="SUPFAM" id="SSF50494">
    <property type="entry name" value="Trypsin-like serine proteases"/>
    <property type="match status" value="1"/>
</dbReference>
<dbReference type="Gene3D" id="2.40.10.120">
    <property type="match status" value="1"/>
</dbReference>
<dbReference type="EC" id="3.4.21.107" evidence="4"/>
<comment type="subcellular location">
    <subcellularLocation>
        <location evidence="2">Periplasm</location>
    </subcellularLocation>
</comment>
<dbReference type="InterPro" id="IPR001940">
    <property type="entry name" value="Peptidase_S1C"/>
</dbReference>
<keyword evidence="11" id="KW-0720">Serine protease</keyword>
<keyword evidence="9" id="KW-0574">Periplasm</keyword>
<proteinExistence type="inferred from homology"/>
<evidence type="ECO:0000256" key="10">
    <source>
        <dbReference type="ARBA" id="ARBA00022801"/>
    </source>
</evidence>
<dbReference type="InterPro" id="IPR011782">
    <property type="entry name" value="Pept_S1C_Do"/>
</dbReference>
<accession>A0A4Y3TSX3</accession>
<dbReference type="PANTHER" id="PTHR22939:SF130">
    <property type="entry name" value="PERIPLASMIC SERINE ENDOPROTEASE DEGP-LIKE-RELATED"/>
    <property type="match status" value="1"/>
</dbReference>
<keyword evidence="12" id="KW-0346">Stress response</keyword>
<evidence type="ECO:0000256" key="11">
    <source>
        <dbReference type="ARBA" id="ARBA00022825"/>
    </source>
</evidence>
<dbReference type="SMART" id="SM00228">
    <property type="entry name" value="PDZ"/>
    <property type="match status" value="2"/>
</dbReference>
<dbReference type="Pfam" id="PF13365">
    <property type="entry name" value="Trypsin_2"/>
    <property type="match status" value="1"/>
</dbReference>
<evidence type="ECO:0000256" key="14">
    <source>
        <dbReference type="PIRSR" id="PIRSR611782-1"/>
    </source>
</evidence>
<dbReference type="EMBL" id="BJMV01000006">
    <property type="protein sequence ID" value="GEB85506.1"/>
    <property type="molecule type" value="Genomic_DNA"/>
</dbReference>
<feature type="active site" description="Charge relay system" evidence="14">
    <location>
        <position position="239"/>
    </location>
</feature>
<evidence type="ECO:0000256" key="6">
    <source>
        <dbReference type="ARBA" id="ARBA00022670"/>
    </source>
</evidence>
<evidence type="ECO:0000256" key="13">
    <source>
        <dbReference type="ARBA" id="ARBA00032850"/>
    </source>
</evidence>
<dbReference type="InterPro" id="IPR036034">
    <property type="entry name" value="PDZ_sf"/>
</dbReference>
<evidence type="ECO:0000256" key="5">
    <source>
        <dbReference type="ARBA" id="ARBA00013958"/>
    </source>
</evidence>
<dbReference type="SUPFAM" id="SSF50156">
    <property type="entry name" value="PDZ domain-like"/>
    <property type="match status" value="2"/>
</dbReference>
<feature type="binding site" evidence="15">
    <location>
        <position position="165"/>
    </location>
    <ligand>
        <name>substrate</name>
    </ligand>
</feature>
<dbReference type="GO" id="GO:0042597">
    <property type="term" value="C:periplasmic space"/>
    <property type="evidence" value="ECO:0007669"/>
    <property type="project" value="UniProtKB-SubCell"/>
</dbReference>
<evidence type="ECO:0000256" key="9">
    <source>
        <dbReference type="ARBA" id="ARBA00022764"/>
    </source>
</evidence>
<dbReference type="PROSITE" id="PS50106">
    <property type="entry name" value="PDZ"/>
    <property type="match status" value="2"/>
</dbReference>
<feature type="compositionally biased region" description="Acidic residues" evidence="16">
    <location>
        <begin position="516"/>
        <end position="525"/>
    </location>
</feature>
<feature type="region of interest" description="Disordered" evidence="16">
    <location>
        <begin position="505"/>
        <end position="525"/>
    </location>
</feature>
<dbReference type="Pfam" id="PF17820">
    <property type="entry name" value="PDZ_6"/>
    <property type="match status" value="1"/>
</dbReference>
<evidence type="ECO:0000256" key="8">
    <source>
        <dbReference type="ARBA" id="ARBA00022737"/>
    </source>
</evidence>
<keyword evidence="7" id="KW-0732">Signal</keyword>
<evidence type="ECO:0000256" key="12">
    <source>
        <dbReference type="ARBA" id="ARBA00023016"/>
    </source>
</evidence>
<name>A0A4Y3TSX3_9PROT</name>
<keyword evidence="8" id="KW-0677">Repeat</keyword>
<evidence type="ECO:0000259" key="17">
    <source>
        <dbReference type="PROSITE" id="PS50106"/>
    </source>
</evidence>
<dbReference type="Gene3D" id="2.30.42.10">
    <property type="match status" value="2"/>
</dbReference>
<feature type="binding site" evidence="15">
    <location>
        <begin position="237"/>
        <end position="239"/>
    </location>
    <ligand>
        <name>substrate</name>
    </ligand>
</feature>
<dbReference type="InterPro" id="IPR009003">
    <property type="entry name" value="Peptidase_S1_PA"/>
</dbReference>
<comment type="catalytic activity">
    <reaction evidence="1">
        <text>Acts on substrates that are at least partially unfolded. The cleavage site P1 residue is normally between a pair of hydrophobic residues, such as Val-|-Val.</text>
        <dbReference type="EC" id="3.4.21.107"/>
    </reaction>
</comment>
<dbReference type="Proteomes" id="UP000317730">
    <property type="component" value="Unassembled WGS sequence"/>
</dbReference>
<dbReference type="PANTHER" id="PTHR22939">
    <property type="entry name" value="SERINE PROTEASE FAMILY S1C HTRA-RELATED"/>
    <property type="match status" value="1"/>
</dbReference>
<dbReference type="Pfam" id="PF13180">
    <property type="entry name" value="PDZ_2"/>
    <property type="match status" value="1"/>
</dbReference>
<evidence type="ECO:0000256" key="3">
    <source>
        <dbReference type="ARBA" id="ARBA00010541"/>
    </source>
</evidence>
<keyword evidence="10" id="KW-0378">Hydrolase</keyword>
<reference evidence="18 19" key="1">
    <citation type="submission" date="2019-06" db="EMBL/GenBank/DDBJ databases">
        <title>Whole genome shotgun sequence of Acetobacter peroxydans NBRC 13755.</title>
        <authorList>
            <person name="Hosoyama A."/>
            <person name="Uohara A."/>
            <person name="Ohji S."/>
            <person name="Ichikawa N."/>
        </authorList>
    </citation>
    <scope>NUCLEOTIDE SEQUENCE [LARGE SCALE GENOMIC DNA]</scope>
    <source>
        <strain evidence="18 19">NBRC 13755</strain>
    </source>
</reference>
<evidence type="ECO:0000313" key="19">
    <source>
        <dbReference type="Proteomes" id="UP000317730"/>
    </source>
</evidence>
<gene>
    <name evidence="18" type="ORF">APE01nite_13030</name>
</gene>
<evidence type="ECO:0000256" key="4">
    <source>
        <dbReference type="ARBA" id="ARBA00013035"/>
    </source>
</evidence>
<comment type="similarity">
    <text evidence="3">Belongs to the peptidase S1C family.</text>
</comment>
<keyword evidence="6 18" id="KW-0645">Protease</keyword>
<dbReference type="PRINTS" id="PR00834">
    <property type="entry name" value="PROTEASES2C"/>
</dbReference>
<dbReference type="InterPro" id="IPR041489">
    <property type="entry name" value="PDZ_6"/>
</dbReference>
<dbReference type="GO" id="GO:0004252">
    <property type="term" value="F:serine-type endopeptidase activity"/>
    <property type="evidence" value="ECO:0007669"/>
    <property type="project" value="InterPro"/>
</dbReference>
<feature type="domain" description="PDZ" evidence="17">
    <location>
        <begin position="418"/>
        <end position="496"/>
    </location>
</feature>
<evidence type="ECO:0000313" key="18">
    <source>
        <dbReference type="EMBL" id="GEB85506.1"/>
    </source>
</evidence>
<sequence>MNDEQRGRVRNRVPALLAGCAFFVGGVVSPLGVHSARADTAPEAATVGMIKPTGTEQRIPDFVGLVKQVKPAVVSITAMIKASVAESEGGGDMGGSPFPFPFPFQMMPQQSRQPVEARGSGFLISSDGYVVTNNHVVKGATKVTVTLDDGTTLPARVVGHDSKTDLALLKVTSSQKLPFIELGRSDDVQPGEWVIAVGNPYGLGGTVTAGIVSARGRDINEGPYDNFIQVDAPINRGNSGGPLFTQDGKVVGVNTAILSPSGGGSIGIGFAIPSDTVRSVVDQLRKSGHVVRGYLGVNAQTISPVMASALNLPAPTQPGAPPAGALVASVAPDSPAEKAGLKTEDVVTELNGQKVGSPHDLAVRVADIAPGTQVTIGYIRAGKAETTKVTVGNLSGATPASSTSGAPTSAGQHLGVSLVPLTQQTRQQLGLGADVHGVVVSDVEPGSAADQAGVRPGDVIQAVGGVNVDTPKAVVVAVHLALAAKKPVLLRIMREGQSLFVAVSPDQAAASASGDGESDGDDDAN</sequence>